<dbReference type="InterPro" id="IPR036388">
    <property type="entry name" value="WH-like_DNA-bd_sf"/>
</dbReference>
<dbReference type="PROSITE" id="PS01063">
    <property type="entry name" value="SIGMA70_ECF"/>
    <property type="match status" value="1"/>
</dbReference>
<evidence type="ECO:0000256" key="2">
    <source>
        <dbReference type="ARBA" id="ARBA00023015"/>
    </source>
</evidence>
<feature type="domain" description="RNA polymerase sigma factor 70 region 4 type 2" evidence="8">
    <location>
        <begin position="103"/>
        <end position="153"/>
    </location>
</feature>
<dbReference type="InterPro" id="IPR000838">
    <property type="entry name" value="RNA_pol_sigma70_ECF_CS"/>
</dbReference>
<accession>A0ABW4N452</accession>
<keyword evidence="4 6" id="KW-0238">DNA-binding</keyword>
<dbReference type="NCBIfam" id="TIGR02937">
    <property type="entry name" value="sigma70-ECF"/>
    <property type="match status" value="1"/>
</dbReference>
<comment type="similarity">
    <text evidence="1 6">Belongs to the sigma-70 factor family. ECF subfamily.</text>
</comment>
<dbReference type="InterPro" id="IPR014284">
    <property type="entry name" value="RNA_pol_sigma-70_dom"/>
</dbReference>
<sequence length="174" mass="19813">MHDLFKRQLLEHIPRLRAFALSLTHNAEEADDLVQDVLLRAWRARKSFELGTNLHAWLFRILRNTFYNDAVVKRRAVQDVDGVMAANVPAAPNQEWRVRWGEMLEGLQELKPHAREALLMIAAAGMSYEEAAQICGCPVGTIKSRVKRARTELAQRIDFELPPLSEVGADRRCA</sequence>
<dbReference type="Proteomes" id="UP001597237">
    <property type="component" value="Unassembled WGS sequence"/>
</dbReference>
<evidence type="ECO:0000313" key="10">
    <source>
        <dbReference type="Proteomes" id="UP001597237"/>
    </source>
</evidence>
<proteinExistence type="inferred from homology"/>
<dbReference type="InterPro" id="IPR013325">
    <property type="entry name" value="RNA_pol_sigma_r2"/>
</dbReference>
<dbReference type="PANTHER" id="PTHR43133">
    <property type="entry name" value="RNA POLYMERASE ECF-TYPE SIGMA FACTO"/>
    <property type="match status" value="1"/>
</dbReference>
<dbReference type="InterPro" id="IPR013324">
    <property type="entry name" value="RNA_pol_sigma_r3/r4-like"/>
</dbReference>
<evidence type="ECO:0000259" key="7">
    <source>
        <dbReference type="Pfam" id="PF04542"/>
    </source>
</evidence>
<evidence type="ECO:0000256" key="4">
    <source>
        <dbReference type="ARBA" id="ARBA00023125"/>
    </source>
</evidence>
<dbReference type="Pfam" id="PF08281">
    <property type="entry name" value="Sigma70_r4_2"/>
    <property type="match status" value="1"/>
</dbReference>
<protein>
    <recommendedName>
        <fullName evidence="6">RNA polymerase sigma factor</fullName>
    </recommendedName>
</protein>
<evidence type="ECO:0000313" key="9">
    <source>
        <dbReference type="EMBL" id="MFD1784863.1"/>
    </source>
</evidence>
<evidence type="ECO:0000259" key="8">
    <source>
        <dbReference type="Pfam" id="PF08281"/>
    </source>
</evidence>
<keyword evidence="5 6" id="KW-0804">Transcription</keyword>
<evidence type="ECO:0000256" key="6">
    <source>
        <dbReference type="RuleBase" id="RU000716"/>
    </source>
</evidence>
<dbReference type="RefSeq" id="WP_377281828.1">
    <property type="nucleotide sequence ID" value="NZ_JBHRSI010000005.1"/>
</dbReference>
<dbReference type="InterPro" id="IPR007627">
    <property type="entry name" value="RNA_pol_sigma70_r2"/>
</dbReference>
<feature type="domain" description="RNA polymerase sigma-70 region 2" evidence="7">
    <location>
        <begin position="11"/>
        <end position="69"/>
    </location>
</feature>
<evidence type="ECO:0000256" key="3">
    <source>
        <dbReference type="ARBA" id="ARBA00023082"/>
    </source>
</evidence>
<gene>
    <name evidence="9" type="ORF">ACFSC0_15780</name>
</gene>
<name>A0ABW4N452_9CAUL</name>
<dbReference type="Gene3D" id="1.10.10.10">
    <property type="entry name" value="Winged helix-like DNA-binding domain superfamily/Winged helix DNA-binding domain"/>
    <property type="match status" value="1"/>
</dbReference>
<dbReference type="SUPFAM" id="SSF88659">
    <property type="entry name" value="Sigma3 and sigma4 domains of RNA polymerase sigma factors"/>
    <property type="match status" value="1"/>
</dbReference>
<dbReference type="InterPro" id="IPR013249">
    <property type="entry name" value="RNA_pol_sigma70_r4_t2"/>
</dbReference>
<dbReference type="PANTHER" id="PTHR43133:SF25">
    <property type="entry name" value="RNA POLYMERASE SIGMA FACTOR RFAY-RELATED"/>
    <property type="match status" value="1"/>
</dbReference>
<evidence type="ECO:0000256" key="5">
    <source>
        <dbReference type="ARBA" id="ARBA00023163"/>
    </source>
</evidence>
<keyword evidence="3 6" id="KW-0731">Sigma factor</keyword>
<comment type="caution">
    <text evidence="9">The sequence shown here is derived from an EMBL/GenBank/DDBJ whole genome shotgun (WGS) entry which is preliminary data.</text>
</comment>
<keyword evidence="2 6" id="KW-0805">Transcription regulation</keyword>
<evidence type="ECO:0000256" key="1">
    <source>
        <dbReference type="ARBA" id="ARBA00010641"/>
    </source>
</evidence>
<dbReference type="Pfam" id="PF04542">
    <property type="entry name" value="Sigma70_r2"/>
    <property type="match status" value="1"/>
</dbReference>
<reference evidence="10" key="1">
    <citation type="journal article" date="2019" name="Int. J. Syst. Evol. Microbiol.">
        <title>The Global Catalogue of Microorganisms (GCM) 10K type strain sequencing project: providing services to taxonomists for standard genome sequencing and annotation.</title>
        <authorList>
            <consortium name="The Broad Institute Genomics Platform"/>
            <consortium name="The Broad Institute Genome Sequencing Center for Infectious Disease"/>
            <person name="Wu L."/>
            <person name="Ma J."/>
        </authorList>
    </citation>
    <scope>NUCLEOTIDE SEQUENCE [LARGE SCALE GENOMIC DNA]</scope>
    <source>
        <strain evidence="10">DFY28</strain>
    </source>
</reference>
<dbReference type="Gene3D" id="1.10.1740.10">
    <property type="match status" value="1"/>
</dbReference>
<keyword evidence="10" id="KW-1185">Reference proteome</keyword>
<dbReference type="SUPFAM" id="SSF88946">
    <property type="entry name" value="Sigma2 domain of RNA polymerase sigma factors"/>
    <property type="match status" value="1"/>
</dbReference>
<dbReference type="CDD" id="cd06171">
    <property type="entry name" value="Sigma70_r4"/>
    <property type="match status" value="1"/>
</dbReference>
<dbReference type="EMBL" id="JBHUEY010000006">
    <property type="protein sequence ID" value="MFD1784863.1"/>
    <property type="molecule type" value="Genomic_DNA"/>
</dbReference>
<organism evidence="9 10">
    <name type="scientific">Phenylobacterium terrae</name>
    <dbReference type="NCBI Taxonomy" id="2665495"/>
    <lineage>
        <taxon>Bacteria</taxon>
        <taxon>Pseudomonadati</taxon>
        <taxon>Pseudomonadota</taxon>
        <taxon>Alphaproteobacteria</taxon>
        <taxon>Caulobacterales</taxon>
        <taxon>Caulobacteraceae</taxon>
        <taxon>Phenylobacterium</taxon>
    </lineage>
</organism>
<dbReference type="InterPro" id="IPR039425">
    <property type="entry name" value="RNA_pol_sigma-70-like"/>
</dbReference>